<feature type="transmembrane region" description="Helical" evidence="1">
    <location>
        <begin position="21"/>
        <end position="37"/>
    </location>
</feature>
<keyword evidence="1" id="KW-0472">Membrane</keyword>
<dbReference type="InterPro" id="IPR029787">
    <property type="entry name" value="Nucleotide_cyclase"/>
</dbReference>
<dbReference type="SUPFAM" id="SSF55073">
    <property type="entry name" value="Nucleotide cyclase"/>
    <property type="match status" value="1"/>
</dbReference>
<feature type="transmembrane region" description="Helical" evidence="1">
    <location>
        <begin position="75"/>
        <end position="97"/>
    </location>
</feature>
<feature type="domain" description="GGDEF" evidence="2">
    <location>
        <begin position="398"/>
        <end position="526"/>
    </location>
</feature>
<gene>
    <name evidence="3" type="ORF">SAMN05421867_108163</name>
</gene>
<dbReference type="Gene3D" id="3.30.70.270">
    <property type="match status" value="1"/>
</dbReference>
<dbReference type="InterPro" id="IPR000160">
    <property type="entry name" value="GGDEF_dom"/>
</dbReference>
<evidence type="ECO:0000259" key="2">
    <source>
        <dbReference type="PROSITE" id="PS50887"/>
    </source>
</evidence>
<dbReference type="PROSITE" id="PS50887">
    <property type="entry name" value="GGDEF"/>
    <property type="match status" value="1"/>
</dbReference>
<keyword evidence="4" id="KW-1185">Reference proteome</keyword>
<dbReference type="AlphaFoldDB" id="A0A1I0YTH4"/>
<feature type="transmembrane region" description="Helical" evidence="1">
    <location>
        <begin position="166"/>
        <end position="183"/>
    </location>
</feature>
<dbReference type="PANTHER" id="PTHR45138">
    <property type="entry name" value="REGULATORY COMPONENTS OF SENSORY TRANSDUCTION SYSTEM"/>
    <property type="match status" value="1"/>
</dbReference>
<sequence>MRVRSGGDGLVPLGDRLRWTALLRVAVVVVGPPLLWAGGGAGRPEDGPALVLVAVLHLVLALAALPLLQLGRRVALATLTAAVLVDGAHLAWAFVVLEGFDGPVPYLLLLHLTAVTLLTSFRTGLKVALWHSIALVVAVEAARTGLLTGTDVPLGGPYPYRQLVELLAVLWAAGLGTATFAAVNERELRRRRYDADVLARFLLELETCTDARRVAQLLADLAHDELLARRALVVSLPAAGPARVAATAPVASGVLRLETPLDLRPASVVRRAQATHTTLLVEHPDPVADAALREHLPGATHLVVVPWALDDAAGALVLDVAPPGLLARAVGAVPGVERRRLLSAQQAAAHAAQSLARAALVARLRRLAETDGLTGLPNRATLDRTLSEALVDDAHDGAPTAVLLLDVDHVKAVNDRHGHLVGDETLRTVGTVLRSVAPPGALPARYGGEEFCLLLPATPVDRAAAVAERARRAVAARTHAPAVTVSIGVAVAPDAGTSPERLLHAADLALYGAKAEGRDRVVVHGEAARAGTSA</sequence>
<evidence type="ECO:0000313" key="4">
    <source>
        <dbReference type="Proteomes" id="UP000199012"/>
    </source>
</evidence>
<dbReference type="FunFam" id="3.30.70.270:FF:000001">
    <property type="entry name" value="Diguanylate cyclase domain protein"/>
    <property type="match status" value="1"/>
</dbReference>
<organism evidence="3 4">
    <name type="scientific">Cellulomonas marina</name>
    <dbReference type="NCBI Taxonomy" id="988821"/>
    <lineage>
        <taxon>Bacteria</taxon>
        <taxon>Bacillati</taxon>
        <taxon>Actinomycetota</taxon>
        <taxon>Actinomycetes</taxon>
        <taxon>Micrococcales</taxon>
        <taxon>Cellulomonadaceae</taxon>
        <taxon>Cellulomonas</taxon>
    </lineage>
</organism>
<keyword evidence="1" id="KW-0812">Transmembrane</keyword>
<dbReference type="EMBL" id="FOKA01000008">
    <property type="protein sequence ID" value="SFB16594.1"/>
    <property type="molecule type" value="Genomic_DNA"/>
</dbReference>
<proteinExistence type="predicted"/>
<evidence type="ECO:0000256" key="1">
    <source>
        <dbReference type="SAM" id="Phobius"/>
    </source>
</evidence>
<dbReference type="CDD" id="cd01949">
    <property type="entry name" value="GGDEF"/>
    <property type="match status" value="1"/>
</dbReference>
<dbReference type="RefSeq" id="WP_090032953.1">
    <property type="nucleotide sequence ID" value="NZ_BONM01000001.1"/>
</dbReference>
<feature type="transmembrane region" description="Helical" evidence="1">
    <location>
        <begin position="128"/>
        <end position="146"/>
    </location>
</feature>
<accession>A0A1I0YTH4</accession>
<feature type="transmembrane region" description="Helical" evidence="1">
    <location>
        <begin position="49"/>
        <end position="68"/>
    </location>
</feature>
<dbReference type="GO" id="GO:1902201">
    <property type="term" value="P:negative regulation of bacterial-type flagellum-dependent cell motility"/>
    <property type="evidence" value="ECO:0007669"/>
    <property type="project" value="TreeGrafter"/>
</dbReference>
<feature type="transmembrane region" description="Helical" evidence="1">
    <location>
        <begin position="103"/>
        <end position="121"/>
    </location>
</feature>
<dbReference type="Pfam" id="PF00990">
    <property type="entry name" value="GGDEF"/>
    <property type="match status" value="1"/>
</dbReference>
<reference evidence="3 4" key="1">
    <citation type="submission" date="2016-10" db="EMBL/GenBank/DDBJ databases">
        <authorList>
            <person name="de Groot N.N."/>
        </authorList>
    </citation>
    <scope>NUCLEOTIDE SEQUENCE [LARGE SCALE GENOMIC DNA]</scope>
    <source>
        <strain evidence="3 4">CGMCC 4.6945</strain>
    </source>
</reference>
<dbReference type="GO" id="GO:0052621">
    <property type="term" value="F:diguanylate cyclase activity"/>
    <property type="evidence" value="ECO:0007669"/>
    <property type="project" value="TreeGrafter"/>
</dbReference>
<dbReference type="InterPro" id="IPR050469">
    <property type="entry name" value="Diguanylate_Cyclase"/>
</dbReference>
<dbReference type="STRING" id="988821.SAMN05421867_108163"/>
<keyword evidence="1" id="KW-1133">Transmembrane helix</keyword>
<dbReference type="SMART" id="SM00267">
    <property type="entry name" value="GGDEF"/>
    <property type="match status" value="1"/>
</dbReference>
<dbReference type="InterPro" id="IPR043128">
    <property type="entry name" value="Rev_trsase/Diguanyl_cyclase"/>
</dbReference>
<dbReference type="PANTHER" id="PTHR45138:SF24">
    <property type="entry name" value="DIGUANYLATE CYCLASE DGCC-RELATED"/>
    <property type="match status" value="1"/>
</dbReference>
<name>A0A1I0YTH4_9CELL</name>
<dbReference type="GO" id="GO:0005886">
    <property type="term" value="C:plasma membrane"/>
    <property type="evidence" value="ECO:0007669"/>
    <property type="project" value="TreeGrafter"/>
</dbReference>
<dbReference type="NCBIfam" id="TIGR00254">
    <property type="entry name" value="GGDEF"/>
    <property type="match status" value="1"/>
</dbReference>
<dbReference type="OrthoDB" id="23692at2"/>
<protein>
    <submittedName>
        <fullName evidence="3">Diguanylate cyclase (GGDEF) domain-containing protein</fullName>
    </submittedName>
</protein>
<dbReference type="Proteomes" id="UP000199012">
    <property type="component" value="Unassembled WGS sequence"/>
</dbReference>
<evidence type="ECO:0000313" key="3">
    <source>
        <dbReference type="EMBL" id="SFB16594.1"/>
    </source>
</evidence>
<dbReference type="GO" id="GO:0043709">
    <property type="term" value="P:cell adhesion involved in single-species biofilm formation"/>
    <property type="evidence" value="ECO:0007669"/>
    <property type="project" value="TreeGrafter"/>
</dbReference>